<feature type="region of interest" description="Disordered" evidence="1">
    <location>
        <begin position="1"/>
        <end position="21"/>
    </location>
</feature>
<name>A0ABX6A4Y4_9MICO</name>
<reference evidence="2 3" key="1">
    <citation type="submission" date="2019-09" db="EMBL/GenBank/DDBJ databases">
        <title>FDA dAtabase for Regulatory Grade micrObial Sequences (FDA-ARGOS): Supporting development and validation of Infectious Disease Dx tests.</title>
        <authorList>
            <person name="Sciortino C."/>
            <person name="Tallon L."/>
            <person name="Sadzewicz L."/>
            <person name="Vavikolanu K."/>
            <person name="Mehta A."/>
            <person name="Aluvathingal J."/>
            <person name="Nadendla S."/>
            <person name="Nandy P."/>
            <person name="Geyer C."/>
            <person name="Yan Y."/>
            <person name="Sichtig H."/>
        </authorList>
    </citation>
    <scope>NUCLEOTIDE SEQUENCE [LARGE SCALE GENOMIC DNA]</scope>
    <source>
        <strain evidence="2 3">FDAARGOS_640</strain>
    </source>
</reference>
<evidence type="ECO:0008006" key="4">
    <source>
        <dbReference type="Google" id="ProtNLM"/>
    </source>
</evidence>
<gene>
    <name evidence="2" type="ORF">FOB48_04485</name>
</gene>
<protein>
    <recommendedName>
        <fullName evidence="4">DUF2087 domain-containing protein</fullName>
    </recommendedName>
</protein>
<evidence type="ECO:0000313" key="2">
    <source>
        <dbReference type="EMBL" id="QEU11621.1"/>
    </source>
</evidence>
<proteinExistence type="predicted"/>
<dbReference type="RefSeq" id="WP_150333008.1">
    <property type="nucleotide sequence ID" value="NZ_CP044108.1"/>
</dbReference>
<organism evidence="2 3">
    <name type="scientific">Dermabacter vaginalis</name>
    <dbReference type="NCBI Taxonomy" id="1630135"/>
    <lineage>
        <taxon>Bacteria</taxon>
        <taxon>Bacillati</taxon>
        <taxon>Actinomycetota</taxon>
        <taxon>Actinomycetes</taxon>
        <taxon>Micrococcales</taxon>
        <taxon>Dermabacteraceae</taxon>
        <taxon>Dermabacter</taxon>
    </lineage>
</organism>
<dbReference type="Proteomes" id="UP000323865">
    <property type="component" value="Chromosome"/>
</dbReference>
<keyword evidence="3" id="KW-1185">Reference proteome</keyword>
<evidence type="ECO:0000256" key="1">
    <source>
        <dbReference type="SAM" id="MobiDB-lite"/>
    </source>
</evidence>
<evidence type="ECO:0000313" key="3">
    <source>
        <dbReference type="Proteomes" id="UP000323865"/>
    </source>
</evidence>
<sequence>MTATAHARHTDPHTSHEAAATVKVTRNRLALLTFIKTSMPRQFTDKQLVAAYTKAQGRPGVPEQAESGIRTRRKELADAKLLHTIGTVKNGRRPEQLWEVAA</sequence>
<dbReference type="EMBL" id="CP044108">
    <property type="protein sequence ID" value="QEU11621.1"/>
    <property type="molecule type" value="Genomic_DNA"/>
</dbReference>
<accession>A0ABX6A4Y4</accession>